<evidence type="ECO:0000313" key="5">
    <source>
        <dbReference type="EMBL" id="POS00620.1"/>
    </source>
</evidence>
<evidence type="ECO:0000256" key="1">
    <source>
        <dbReference type="SAM" id="Coils"/>
    </source>
</evidence>
<name>A0A2S4N4N9_9FLAO</name>
<evidence type="ECO:0000259" key="4">
    <source>
        <dbReference type="Pfam" id="PF25169"/>
    </source>
</evidence>
<dbReference type="RefSeq" id="WP_103727159.1">
    <property type="nucleotide sequence ID" value="NZ_PQNY01000041.1"/>
</dbReference>
<feature type="domain" description="DUF6035" evidence="2">
    <location>
        <begin position="86"/>
        <end position="264"/>
    </location>
</feature>
<dbReference type="Pfam" id="PF25167">
    <property type="entry name" value="DUF7829"/>
    <property type="match status" value="1"/>
</dbReference>
<reference evidence="5 6" key="1">
    <citation type="submission" date="2018-01" db="EMBL/GenBank/DDBJ databases">
        <title>Genomic Encyclopedia of Type Strains, Phase I: the one thousand microbial genomes (KMG-I) project.</title>
        <authorList>
            <person name="Goeker M."/>
        </authorList>
    </citation>
    <scope>NUCLEOTIDE SEQUENCE [LARGE SCALE GENOMIC DNA]</scope>
    <source>
        <strain evidence="5 6">DSM 17960</strain>
    </source>
</reference>
<protein>
    <submittedName>
        <fullName evidence="5">Competence protein CoiA-like protein</fullName>
    </submittedName>
</protein>
<dbReference type="InterPro" id="IPR057151">
    <property type="entry name" value="DUF7829"/>
</dbReference>
<dbReference type="Pfam" id="PF19500">
    <property type="entry name" value="DUF6035"/>
    <property type="match status" value="1"/>
</dbReference>
<organism evidence="5 6">
    <name type="scientific">Flavobacterium croceum DSM 17960</name>
    <dbReference type="NCBI Taxonomy" id="1121886"/>
    <lineage>
        <taxon>Bacteria</taxon>
        <taxon>Pseudomonadati</taxon>
        <taxon>Bacteroidota</taxon>
        <taxon>Flavobacteriia</taxon>
        <taxon>Flavobacteriales</taxon>
        <taxon>Flavobacteriaceae</taxon>
        <taxon>Flavobacterium</taxon>
    </lineage>
</organism>
<feature type="domain" description="DUF7829" evidence="3">
    <location>
        <begin position="330"/>
        <end position="554"/>
    </location>
</feature>
<keyword evidence="6" id="KW-1185">Reference proteome</keyword>
<dbReference type="EMBL" id="PQNY01000041">
    <property type="protein sequence ID" value="POS00620.1"/>
    <property type="molecule type" value="Genomic_DNA"/>
</dbReference>
<proteinExistence type="predicted"/>
<evidence type="ECO:0000259" key="3">
    <source>
        <dbReference type="Pfam" id="PF25167"/>
    </source>
</evidence>
<keyword evidence="1" id="KW-0175">Coiled coil</keyword>
<evidence type="ECO:0000259" key="2">
    <source>
        <dbReference type="Pfam" id="PF19500"/>
    </source>
</evidence>
<dbReference type="Proteomes" id="UP000237056">
    <property type="component" value="Unassembled WGS sequence"/>
</dbReference>
<feature type="domain" description="DUF7830" evidence="4">
    <location>
        <begin position="17"/>
        <end position="82"/>
    </location>
</feature>
<dbReference type="AlphaFoldDB" id="A0A2S4N4N9"/>
<sequence length="559" mass="66607">MGRYDRSIKIAFDKTSGEILEADEVFDIKTDAFEIRKKYHEKNLALSCCECEQDLMVSGSKYDRLHFKHKPGHSYCILADGQLTPQEHERFTKILIAKESDRHKELKNKIGELLKSINGVDLNSIAIDNKFIVKQNGKRRPDVYCKFEDKEIVFEIQLSDLSLGYILSRYEFYKEHGIYLIWILDNFDVRNQGTLERDIKYLTKYQNFFKLDEKSESLKLECEYKLVYLTNDNKLLTEWRKKSVSLNELKYDNEVFQAYYYNFGDNKTKTESLQKKKAEEIKEAERIRFEKLRLDNAKSKANHVRNLIADFRKRKIQNYNSVIEELEEMDDFEIKILNEVLNLKGKIVENKPPLIKWINEAKQEDVVFLEFILGTDKIELEIDKTDELERTALQSIILNDNIHNSLPIKSLFKAGYRLTEKDLFFLEQLQNTKKDLLADIHIYKLCNKLTEKSLVDDVFNFSKLLFIIESARQDELIYYNFTGNKWISFANNAIQYYSEYWEYLELSFKRFGLWDKLIQLDKKGTFQKKVEAFYSKMPKQKYDFDEVFNDLYPEIEYEN</sequence>
<evidence type="ECO:0000313" key="6">
    <source>
        <dbReference type="Proteomes" id="UP000237056"/>
    </source>
</evidence>
<dbReference type="InterPro" id="IPR046099">
    <property type="entry name" value="DUF6035"/>
</dbReference>
<dbReference type="OrthoDB" id="1305560at2"/>
<dbReference type="Pfam" id="PF25169">
    <property type="entry name" value="DUF7830"/>
    <property type="match status" value="1"/>
</dbReference>
<feature type="coiled-coil region" evidence="1">
    <location>
        <begin position="294"/>
        <end position="329"/>
    </location>
</feature>
<dbReference type="InterPro" id="IPR057152">
    <property type="entry name" value="DUF7830"/>
</dbReference>
<gene>
    <name evidence="5" type="ORF">Q361_1412</name>
</gene>
<accession>A0A2S4N4N9</accession>
<comment type="caution">
    <text evidence="5">The sequence shown here is derived from an EMBL/GenBank/DDBJ whole genome shotgun (WGS) entry which is preliminary data.</text>
</comment>